<dbReference type="Proteomes" id="UP000548476">
    <property type="component" value="Unassembled WGS sequence"/>
</dbReference>
<protein>
    <submittedName>
        <fullName evidence="2">ABC-2 type transport system permease protein</fullName>
    </submittedName>
</protein>
<keyword evidence="1" id="KW-0472">Membrane</keyword>
<dbReference type="AlphaFoldDB" id="A0A841FI44"/>
<evidence type="ECO:0000256" key="1">
    <source>
        <dbReference type="SAM" id="Phobius"/>
    </source>
</evidence>
<reference evidence="2 3" key="1">
    <citation type="submission" date="2020-08" db="EMBL/GenBank/DDBJ databases">
        <title>Genomic Encyclopedia of Type Strains, Phase IV (KMG-IV): sequencing the most valuable type-strain genomes for metagenomic binning, comparative biology and taxonomic classification.</title>
        <authorList>
            <person name="Goeker M."/>
        </authorList>
    </citation>
    <scope>NUCLEOTIDE SEQUENCE [LARGE SCALE GENOMIC DNA]</scope>
    <source>
        <strain evidence="2 3">YIM 65646</strain>
    </source>
</reference>
<feature type="transmembrane region" description="Helical" evidence="1">
    <location>
        <begin position="62"/>
        <end position="83"/>
    </location>
</feature>
<dbReference type="EMBL" id="JACHGT010000007">
    <property type="protein sequence ID" value="MBB6035534.1"/>
    <property type="molecule type" value="Genomic_DNA"/>
</dbReference>
<dbReference type="PANTHER" id="PTHR37305">
    <property type="entry name" value="INTEGRAL MEMBRANE PROTEIN-RELATED"/>
    <property type="match status" value="1"/>
</dbReference>
<keyword evidence="3" id="KW-1185">Reference proteome</keyword>
<accession>A0A841FI44</accession>
<feature type="transmembrane region" description="Helical" evidence="1">
    <location>
        <begin position="104"/>
        <end position="130"/>
    </location>
</feature>
<comment type="caution">
    <text evidence="2">The sequence shown here is derived from an EMBL/GenBank/DDBJ whole genome shotgun (WGS) entry which is preliminary data.</text>
</comment>
<organism evidence="2 3">
    <name type="scientific">Phytomonospora endophytica</name>
    <dbReference type="NCBI Taxonomy" id="714109"/>
    <lineage>
        <taxon>Bacteria</taxon>
        <taxon>Bacillati</taxon>
        <taxon>Actinomycetota</taxon>
        <taxon>Actinomycetes</taxon>
        <taxon>Micromonosporales</taxon>
        <taxon>Micromonosporaceae</taxon>
        <taxon>Phytomonospora</taxon>
    </lineage>
</organism>
<dbReference type="GO" id="GO:0005886">
    <property type="term" value="C:plasma membrane"/>
    <property type="evidence" value="ECO:0007669"/>
    <property type="project" value="UniProtKB-SubCell"/>
</dbReference>
<gene>
    <name evidence="2" type="ORF">HNR73_003398</name>
</gene>
<keyword evidence="1" id="KW-0812">Transmembrane</keyword>
<feature type="transmembrane region" description="Helical" evidence="1">
    <location>
        <begin position="237"/>
        <end position="257"/>
    </location>
</feature>
<name>A0A841FI44_9ACTN</name>
<evidence type="ECO:0000313" key="2">
    <source>
        <dbReference type="EMBL" id="MBB6035534.1"/>
    </source>
</evidence>
<dbReference type="PANTHER" id="PTHR37305:SF1">
    <property type="entry name" value="MEMBRANE PROTEIN"/>
    <property type="match status" value="1"/>
</dbReference>
<dbReference type="GO" id="GO:0140359">
    <property type="term" value="F:ABC-type transporter activity"/>
    <property type="evidence" value="ECO:0007669"/>
    <property type="project" value="InterPro"/>
</dbReference>
<evidence type="ECO:0000313" key="3">
    <source>
        <dbReference type="Proteomes" id="UP000548476"/>
    </source>
</evidence>
<feature type="transmembrane region" description="Helical" evidence="1">
    <location>
        <begin position="183"/>
        <end position="200"/>
    </location>
</feature>
<proteinExistence type="predicted"/>
<dbReference type="RefSeq" id="WP_184788417.1">
    <property type="nucleotide sequence ID" value="NZ_BONT01000083.1"/>
</dbReference>
<sequence>MRVMRSEWTKLRTLSSTGWLLAGAVLATIAVSVTGVLSVDTSHCPTPAECFEDTVRLSLGGIRFGQVVVVILAVLAVSGEYATGTIRATLTANPRRLTVLAGKAAVLAATVAAAGVLGVLGSLLAGRLILPGNGFSETNGYAPLSLTDGPTLRAATGSVLYLVLIALLALGFALIIRDTAGTITTVFALLFVAPVVGLLVTDPEWREKLDQLTPMTAGLSVQSTIGLDTMPIGPWPGLGVLAAYAAAALLAGAVLFARRDQ</sequence>
<keyword evidence="1" id="KW-1133">Transmembrane helix</keyword>
<feature type="transmembrane region" description="Helical" evidence="1">
    <location>
        <begin position="150"/>
        <end position="176"/>
    </location>
</feature>